<evidence type="ECO:0000256" key="15">
    <source>
        <dbReference type="HAMAP-Rule" id="MF_01382"/>
    </source>
</evidence>
<dbReference type="GO" id="GO:0006605">
    <property type="term" value="P:protein targeting"/>
    <property type="evidence" value="ECO:0007669"/>
    <property type="project" value="UniProtKB-UniRule"/>
</dbReference>
<gene>
    <name evidence="15" type="primary">secA</name>
    <name evidence="21" type="ORF">CVV26_00530</name>
</gene>
<dbReference type="GO" id="GO:0008564">
    <property type="term" value="F:protein-exporting ATPase activity"/>
    <property type="evidence" value="ECO:0007669"/>
    <property type="project" value="UniProtKB-EC"/>
</dbReference>
<dbReference type="InterPro" id="IPR036266">
    <property type="entry name" value="SecA_Wing/Scaffold_sf"/>
</dbReference>
<evidence type="ECO:0000313" key="22">
    <source>
        <dbReference type="Proteomes" id="UP000233414"/>
    </source>
</evidence>
<keyword evidence="17" id="KW-0175">Coiled coil</keyword>
<keyword evidence="4 15" id="KW-0813">Transport</keyword>
<dbReference type="Pfam" id="PF07517">
    <property type="entry name" value="SecA_DEAD"/>
    <property type="match status" value="1"/>
</dbReference>
<evidence type="ECO:0000256" key="1">
    <source>
        <dbReference type="ARBA" id="ARBA00001947"/>
    </source>
</evidence>
<keyword evidence="8 15" id="KW-0547">Nucleotide-binding</keyword>
<dbReference type="InterPro" id="IPR014001">
    <property type="entry name" value="Helicase_ATP-bd"/>
</dbReference>
<feature type="domain" description="SecA family profile" evidence="20">
    <location>
        <begin position="1"/>
        <end position="610"/>
    </location>
</feature>
<dbReference type="SUPFAM" id="SSF81886">
    <property type="entry name" value="Helical scaffold and wing domains of SecA"/>
    <property type="match status" value="1"/>
</dbReference>
<dbReference type="InterPro" id="IPR000185">
    <property type="entry name" value="SecA"/>
</dbReference>
<dbReference type="GO" id="GO:0005886">
    <property type="term" value="C:plasma membrane"/>
    <property type="evidence" value="ECO:0007669"/>
    <property type="project" value="UniProtKB-SubCell"/>
</dbReference>
<dbReference type="FunFam" id="3.90.1440.10:FF:000002">
    <property type="entry name" value="Protein translocase subunit SecA"/>
    <property type="match status" value="1"/>
</dbReference>
<dbReference type="GO" id="GO:0065002">
    <property type="term" value="P:intracellular protein transmembrane transport"/>
    <property type="evidence" value="ECO:0007669"/>
    <property type="project" value="UniProtKB-UniRule"/>
</dbReference>
<dbReference type="Gene3D" id="3.90.1440.10">
    <property type="entry name" value="SecA, preprotein cross-linking domain"/>
    <property type="match status" value="1"/>
</dbReference>
<evidence type="ECO:0000256" key="9">
    <source>
        <dbReference type="ARBA" id="ARBA00022833"/>
    </source>
</evidence>
<keyword evidence="9" id="KW-0862">Zinc</keyword>
<dbReference type="Gene3D" id="3.10.450.50">
    <property type="match status" value="1"/>
</dbReference>
<sequence length="891" mass="102450">MLFFLNPNKKILKKLQPIVDQINALEPTFEKFSDQELHEQTKKFQQEIKEQKKSLDDILPEAFAVVREAAKRVIKQRHFDVQLLGGIILHQGKIAEMKTGEGKTLVATLPAYLNALEGRGVHIITVNDYLTQRDALWMGRIFNFLGLSIGCIQHEKALKFFSEKENNLLQDLQTINYKLQTDLIPVSRKEAYACDILYGTNNEFGFDYLKDNMVYNLNEMNQRSFNYAIIDEIDSILIDEARTPLIISAPAEESAEQYNQFAQLIRRLKENEDYNIDEKMKAATLTEEGISKMEKWLGMQNIYTEGGINLVHHLEEALKAETLFKCDRDYVIKEGEIMIVDEFTGRLMPGRRYSGGLHQAIEAKEGVQVQKESVTLATITFQNYFRIYKKLAGMTGTAITSAEEFSKVYNLDVVAVPTNNLMIRKDLADKIYKTEEGKYKAIVEKIKELHQTKQPVLVGTISITKNELLGELLDKVGIPYEILNAKNHWKEAEIISQAGKKGAVTIATNMAGRGVDIILGGKKTEEISEEEYQKTHNEVVSLGGLYMIGSERHEARRIDNQLRGRSGRQGDPGCSQFFISMEDDLMRIFGSVKMKEIMTHLGLPDDMPIENKMISHSIEAAQNKIEGYNFDVRKHLLEYDDVINKHRETIYKKRREALEPSKNLKEIVLEMIEKEIEQVVSFHTSLEDERQWDLEEIYEVVHTIFPISKEVRIKLEDIEREAGNKTQDILARTKIIQYLVKLSLKEYDKLEEKINLAINNNQTLIENNDSMRKIEKEIILRSIDNLWIEHLEAIDYLKTGIGLRGYGQRDPLIEFKKEAYRMFNELINIIEKQIVYSIYKIGFAVEIAPSIMQKNNSKLNTSSKIILKQKISRNDLCSCGSGKKYKHCCGK</sequence>
<dbReference type="InterPro" id="IPR011130">
    <property type="entry name" value="SecA_preprotein_X-link_dom"/>
</dbReference>
<reference evidence="21 22" key="1">
    <citation type="journal article" date="2017" name="ISME J.">
        <title>Potential for microbial H2 and metal transformations associated with novel bacteria and archaea in deep terrestrial subsurface sediments.</title>
        <authorList>
            <person name="Hernsdorf A.W."/>
            <person name="Amano Y."/>
            <person name="Miyakawa K."/>
            <person name="Ise K."/>
            <person name="Suzuki Y."/>
            <person name="Anantharaman K."/>
            <person name="Probst A."/>
            <person name="Burstein D."/>
            <person name="Thomas B.C."/>
            <person name="Banfield J.F."/>
        </authorList>
    </citation>
    <scope>NUCLEOTIDE SEQUENCE [LARGE SCALE GENOMIC DNA]</scope>
    <source>
        <strain evidence="21">HGW-Kuenenbacteria-1</strain>
    </source>
</reference>
<dbReference type="PROSITE" id="PS01312">
    <property type="entry name" value="SECA"/>
    <property type="match status" value="1"/>
</dbReference>
<keyword evidence="12 15" id="KW-1278">Translocase</keyword>
<keyword evidence="5 15" id="KW-1003">Cell membrane</keyword>
<evidence type="ECO:0000313" key="21">
    <source>
        <dbReference type="EMBL" id="PKL72732.1"/>
    </source>
</evidence>
<dbReference type="GO" id="GO:0005524">
    <property type="term" value="F:ATP binding"/>
    <property type="evidence" value="ECO:0007669"/>
    <property type="project" value="UniProtKB-UniRule"/>
</dbReference>
<dbReference type="PROSITE" id="PS51194">
    <property type="entry name" value="HELICASE_CTER"/>
    <property type="match status" value="1"/>
</dbReference>
<evidence type="ECO:0000256" key="11">
    <source>
        <dbReference type="ARBA" id="ARBA00022927"/>
    </source>
</evidence>
<dbReference type="PROSITE" id="PS51192">
    <property type="entry name" value="HELICASE_ATP_BIND_1"/>
    <property type="match status" value="1"/>
</dbReference>
<comment type="function">
    <text evidence="15">Part of the Sec protein translocase complex. Interacts with the SecYEG preprotein conducting channel. Has a central role in coupling the hydrolysis of ATP to the transfer of proteins into and across the cell membrane, serving as an ATP-driven molecular motor driving the stepwise translocation of polypeptide chains across the membrane.</text>
</comment>
<evidence type="ECO:0000256" key="2">
    <source>
        <dbReference type="ARBA" id="ARBA00004170"/>
    </source>
</evidence>
<dbReference type="EC" id="7.4.2.8" evidence="15"/>
<dbReference type="AlphaFoldDB" id="A0A2N1UPG9"/>
<feature type="domain" description="Helicase ATP-binding" evidence="18">
    <location>
        <begin position="84"/>
        <end position="269"/>
    </location>
</feature>
<evidence type="ECO:0000256" key="7">
    <source>
        <dbReference type="ARBA" id="ARBA00022723"/>
    </source>
</evidence>
<dbReference type="GO" id="GO:0043952">
    <property type="term" value="P:protein transport by the Sec complex"/>
    <property type="evidence" value="ECO:0007669"/>
    <property type="project" value="UniProtKB-ARBA"/>
</dbReference>
<comment type="catalytic activity">
    <reaction evidence="15">
        <text>ATP + H2O + cellular proteinSide 1 = ADP + phosphate + cellular proteinSide 2.</text>
        <dbReference type="EC" id="7.4.2.8"/>
    </reaction>
</comment>
<evidence type="ECO:0000256" key="12">
    <source>
        <dbReference type="ARBA" id="ARBA00022967"/>
    </source>
</evidence>
<evidence type="ECO:0000256" key="5">
    <source>
        <dbReference type="ARBA" id="ARBA00022475"/>
    </source>
</evidence>
<comment type="cofactor">
    <cofactor evidence="1">
        <name>Zn(2+)</name>
        <dbReference type="ChEBI" id="CHEBI:29105"/>
    </cofactor>
</comment>
<comment type="subunit">
    <text evidence="15">Monomer and homodimer. Part of the essential Sec protein translocation apparatus which comprises SecA, SecYEG and auxiliary proteins SecDF. Other proteins may also be involved.</text>
</comment>
<dbReference type="CDD" id="cd18803">
    <property type="entry name" value="SF2_C_secA"/>
    <property type="match status" value="1"/>
</dbReference>
<dbReference type="GO" id="GO:0031522">
    <property type="term" value="C:cell envelope Sec protein transport complex"/>
    <property type="evidence" value="ECO:0007669"/>
    <property type="project" value="TreeGrafter"/>
</dbReference>
<dbReference type="InterPro" id="IPR011115">
    <property type="entry name" value="SecA_DEAD"/>
</dbReference>
<dbReference type="EMBL" id="PGYQ01000001">
    <property type="protein sequence ID" value="PKL72732.1"/>
    <property type="molecule type" value="Genomic_DNA"/>
</dbReference>
<evidence type="ECO:0000256" key="14">
    <source>
        <dbReference type="ARBA" id="ARBA00023136"/>
    </source>
</evidence>
<dbReference type="InterPro" id="IPR011116">
    <property type="entry name" value="SecA_Wing/Scaffold"/>
</dbReference>
<dbReference type="PANTHER" id="PTHR30612:SF0">
    <property type="entry name" value="CHLOROPLAST PROTEIN-TRANSPORTING ATPASE"/>
    <property type="match status" value="1"/>
</dbReference>
<accession>A0A2N1UPG9</accession>
<dbReference type="GO" id="GO:0046872">
    <property type="term" value="F:metal ion binding"/>
    <property type="evidence" value="ECO:0007669"/>
    <property type="project" value="UniProtKB-KW"/>
</dbReference>
<evidence type="ECO:0000256" key="6">
    <source>
        <dbReference type="ARBA" id="ARBA00022490"/>
    </source>
</evidence>
<feature type="binding site" evidence="15">
    <location>
        <begin position="100"/>
        <end position="104"/>
    </location>
    <ligand>
        <name>ATP</name>
        <dbReference type="ChEBI" id="CHEBI:30616"/>
    </ligand>
</feature>
<evidence type="ECO:0000256" key="8">
    <source>
        <dbReference type="ARBA" id="ARBA00022741"/>
    </source>
</evidence>
<dbReference type="NCBIfam" id="TIGR00963">
    <property type="entry name" value="secA"/>
    <property type="match status" value="1"/>
</dbReference>
<dbReference type="Gene3D" id="1.10.3060.10">
    <property type="entry name" value="Helical scaffold and wing domains of SecA"/>
    <property type="match status" value="1"/>
</dbReference>
<evidence type="ECO:0000256" key="3">
    <source>
        <dbReference type="ARBA" id="ARBA00007650"/>
    </source>
</evidence>
<dbReference type="NCBIfam" id="NF006630">
    <property type="entry name" value="PRK09200.1"/>
    <property type="match status" value="1"/>
</dbReference>
<keyword evidence="11 15" id="KW-0653">Protein transport</keyword>
<dbReference type="PRINTS" id="PR00906">
    <property type="entry name" value="SECA"/>
</dbReference>
<dbReference type="FunFam" id="3.40.50.300:FF:000113">
    <property type="entry name" value="Preprotein translocase subunit SecA"/>
    <property type="match status" value="1"/>
</dbReference>
<evidence type="ECO:0000256" key="13">
    <source>
        <dbReference type="ARBA" id="ARBA00023010"/>
    </source>
</evidence>
<dbReference type="NCBIfam" id="NF009538">
    <property type="entry name" value="PRK12904.1"/>
    <property type="match status" value="1"/>
</dbReference>
<feature type="binding site" evidence="15">
    <location>
        <position position="516"/>
    </location>
    <ligand>
        <name>ATP</name>
        <dbReference type="ChEBI" id="CHEBI:30616"/>
    </ligand>
</feature>
<dbReference type="Pfam" id="PF02810">
    <property type="entry name" value="SEC-C"/>
    <property type="match status" value="1"/>
</dbReference>
<evidence type="ECO:0000259" key="18">
    <source>
        <dbReference type="PROSITE" id="PS51192"/>
    </source>
</evidence>
<dbReference type="SMART" id="SM00958">
    <property type="entry name" value="SecA_PP_bind"/>
    <property type="match status" value="1"/>
</dbReference>
<dbReference type="Gene3D" id="3.40.50.300">
    <property type="entry name" value="P-loop containing nucleotide triphosphate hydrolases"/>
    <property type="match status" value="2"/>
</dbReference>
<dbReference type="CDD" id="cd17928">
    <property type="entry name" value="DEXDc_SecA"/>
    <property type="match status" value="1"/>
</dbReference>
<keyword evidence="6 15" id="KW-0963">Cytoplasm</keyword>
<evidence type="ECO:0000256" key="17">
    <source>
        <dbReference type="SAM" id="Coils"/>
    </source>
</evidence>
<evidence type="ECO:0000256" key="10">
    <source>
        <dbReference type="ARBA" id="ARBA00022840"/>
    </source>
</evidence>
<dbReference type="Pfam" id="PF07516">
    <property type="entry name" value="SecA_SW"/>
    <property type="match status" value="1"/>
</dbReference>
<keyword evidence="13 15" id="KW-0811">Translocation</keyword>
<organism evidence="21 22">
    <name type="scientific">Candidatus Kuenenbacteria bacterium HGW-Kuenenbacteria-1</name>
    <dbReference type="NCBI Taxonomy" id="2013812"/>
    <lineage>
        <taxon>Bacteria</taxon>
        <taxon>Candidatus Kueneniibacteriota</taxon>
    </lineage>
</organism>
<dbReference type="SUPFAM" id="SSF81767">
    <property type="entry name" value="Pre-protein crosslinking domain of SecA"/>
    <property type="match status" value="1"/>
</dbReference>
<dbReference type="Pfam" id="PF01043">
    <property type="entry name" value="SecA_PP_bind"/>
    <property type="match status" value="1"/>
</dbReference>
<dbReference type="SMART" id="SM00957">
    <property type="entry name" value="SecA_DEAD"/>
    <property type="match status" value="1"/>
</dbReference>
<comment type="subcellular location">
    <subcellularLocation>
        <location evidence="15">Cell membrane</location>
        <topology evidence="15">Peripheral membrane protein</topology>
        <orientation evidence="15">Cytoplasmic side</orientation>
    </subcellularLocation>
    <subcellularLocation>
        <location evidence="15">Cytoplasm</location>
    </subcellularLocation>
    <subcellularLocation>
        <location evidence="2">Membrane</location>
        <topology evidence="2">Peripheral membrane protein</topology>
    </subcellularLocation>
    <text evidence="15">Distribution is 50-50.</text>
</comment>
<keyword evidence="14 15" id="KW-0472">Membrane</keyword>
<dbReference type="InterPro" id="IPR004027">
    <property type="entry name" value="SEC_C_motif"/>
</dbReference>
<dbReference type="PANTHER" id="PTHR30612">
    <property type="entry name" value="SECA INNER MEMBRANE COMPONENT OF SEC PROTEIN SECRETION SYSTEM"/>
    <property type="match status" value="1"/>
</dbReference>
<name>A0A2N1UPG9_9BACT</name>
<comment type="caution">
    <text evidence="21">The sequence shown here is derived from an EMBL/GenBank/DDBJ whole genome shotgun (WGS) entry which is preliminary data.</text>
</comment>
<comment type="similarity">
    <text evidence="3 15 16">Belongs to the SecA family.</text>
</comment>
<dbReference type="PROSITE" id="PS51196">
    <property type="entry name" value="SECA_MOTOR_DEAD"/>
    <property type="match status" value="1"/>
</dbReference>
<proteinExistence type="inferred from homology"/>
<dbReference type="InterPro" id="IPR036670">
    <property type="entry name" value="SecA_X-link_sf"/>
</dbReference>
<dbReference type="InterPro" id="IPR014018">
    <property type="entry name" value="SecA_motor_DEAD"/>
</dbReference>
<dbReference type="SUPFAM" id="SSF52540">
    <property type="entry name" value="P-loop containing nucleoside triphosphate hydrolases"/>
    <property type="match status" value="2"/>
</dbReference>
<keyword evidence="10 15" id="KW-0067">ATP-binding</keyword>
<protein>
    <recommendedName>
        <fullName evidence="15 16">Protein translocase subunit SecA</fullName>
        <ecNumber evidence="15">7.4.2.8</ecNumber>
    </recommendedName>
</protein>
<keyword evidence="7" id="KW-0479">Metal-binding</keyword>
<dbReference type="HAMAP" id="MF_01382">
    <property type="entry name" value="SecA"/>
    <property type="match status" value="1"/>
</dbReference>
<feature type="domain" description="Helicase C-terminal" evidence="19">
    <location>
        <begin position="438"/>
        <end position="615"/>
    </location>
</feature>
<dbReference type="GO" id="GO:0017038">
    <property type="term" value="P:protein import"/>
    <property type="evidence" value="ECO:0007669"/>
    <property type="project" value="InterPro"/>
</dbReference>
<dbReference type="InterPro" id="IPR020937">
    <property type="entry name" value="SecA_CS"/>
</dbReference>
<dbReference type="InterPro" id="IPR027417">
    <property type="entry name" value="P-loop_NTPase"/>
</dbReference>
<dbReference type="Proteomes" id="UP000233414">
    <property type="component" value="Unassembled WGS sequence"/>
</dbReference>
<evidence type="ECO:0000256" key="16">
    <source>
        <dbReference type="RuleBase" id="RU003874"/>
    </source>
</evidence>
<evidence type="ECO:0000259" key="20">
    <source>
        <dbReference type="PROSITE" id="PS51196"/>
    </source>
</evidence>
<feature type="binding site" evidence="15">
    <location>
        <position position="82"/>
    </location>
    <ligand>
        <name>ATP</name>
        <dbReference type="ChEBI" id="CHEBI:30616"/>
    </ligand>
</feature>
<dbReference type="Pfam" id="PF21090">
    <property type="entry name" value="P-loop_SecA"/>
    <property type="match status" value="1"/>
</dbReference>
<evidence type="ECO:0000256" key="4">
    <source>
        <dbReference type="ARBA" id="ARBA00022448"/>
    </source>
</evidence>
<feature type="coiled-coil region" evidence="17">
    <location>
        <begin position="740"/>
        <end position="767"/>
    </location>
</feature>
<dbReference type="GO" id="GO:0005829">
    <property type="term" value="C:cytosol"/>
    <property type="evidence" value="ECO:0007669"/>
    <property type="project" value="TreeGrafter"/>
</dbReference>
<dbReference type="InterPro" id="IPR044722">
    <property type="entry name" value="SecA_SF2_C"/>
</dbReference>
<evidence type="ECO:0000259" key="19">
    <source>
        <dbReference type="PROSITE" id="PS51194"/>
    </source>
</evidence>
<dbReference type="InterPro" id="IPR001650">
    <property type="entry name" value="Helicase_C-like"/>
</dbReference>